<dbReference type="EMBL" id="JAPWGW010000001">
    <property type="protein sequence ID" value="MCZ4296606.1"/>
    <property type="molecule type" value="Genomic_DNA"/>
</dbReference>
<evidence type="ECO:0000259" key="2">
    <source>
        <dbReference type="PROSITE" id="PS50995"/>
    </source>
</evidence>
<feature type="region of interest" description="Disordered" evidence="1">
    <location>
        <begin position="153"/>
        <end position="199"/>
    </location>
</feature>
<organism evidence="3 4">
    <name type="scientific">Henriciella marina</name>
    <dbReference type="NCBI Taxonomy" id="453851"/>
    <lineage>
        <taxon>Bacteria</taxon>
        <taxon>Pseudomonadati</taxon>
        <taxon>Pseudomonadota</taxon>
        <taxon>Alphaproteobacteria</taxon>
        <taxon>Hyphomonadales</taxon>
        <taxon>Hyphomonadaceae</taxon>
        <taxon>Henriciella</taxon>
    </lineage>
</organism>
<dbReference type="RefSeq" id="WP_269400795.1">
    <property type="nucleotide sequence ID" value="NZ_JAPWGW010000001.1"/>
</dbReference>
<evidence type="ECO:0000313" key="4">
    <source>
        <dbReference type="Proteomes" id="UP001083770"/>
    </source>
</evidence>
<protein>
    <submittedName>
        <fullName evidence="3">MarR family transcriptional regulator</fullName>
    </submittedName>
</protein>
<dbReference type="Gene3D" id="1.10.10.10">
    <property type="entry name" value="Winged helix-like DNA-binding domain superfamily/Winged helix DNA-binding domain"/>
    <property type="match status" value="1"/>
</dbReference>
<dbReference type="InterPro" id="IPR000835">
    <property type="entry name" value="HTH_MarR-typ"/>
</dbReference>
<comment type="caution">
    <text evidence="3">The sequence shown here is derived from an EMBL/GenBank/DDBJ whole genome shotgun (WGS) entry which is preliminary data.</text>
</comment>
<dbReference type="PROSITE" id="PS50995">
    <property type="entry name" value="HTH_MARR_2"/>
    <property type="match status" value="1"/>
</dbReference>
<dbReference type="PRINTS" id="PR00598">
    <property type="entry name" value="HTHMARR"/>
</dbReference>
<dbReference type="SMART" id="SM00347">
    <property type="entry name" value="HTH_MARR"/>
    <property type="match status" value="1"/>
</dbReference>
<dbReference type="SUPFAM" id="SSF46785">
    <property type="entry name" value="Winged helix' DNA-binding domain"/>
    <property type="match status" value="1"/>
</dbReference>
<dbReference type="InterPro" id="IPR036390">
    <property type="entry name" value="WH_DNA-bd_sf"/>
</dbReference>
<proteinExistence type="predicted"/>
<feature type="compositionally biased region" description="Basic residues" evidence="1">
    <location>
        <begin position="189"/>
        <end position="199"/>
    </location>
</feature>
<keyword evidence="4" id="KW-1185">Reference proteome</keyword>
<sequence length="199" mass="21266">MADQQDTQTFDLSKSTSHLLHRAQQAAVNLSTDALAAQGLTLRQFAVLAALAAEEGQSQSSLVDRTGIDRSTLAEMVRRMEAAGYIERTTSPEDARAKAVSLLAKGRAVYEAALPGVEAADKELLAMIRANRRAGFILSLAAIGAPEEEVEVEEAVAEDAADGGAETSKKSKPKKSKKDKAAKADKSKSDKKKKKKKKK</sequence>
<gene>
    <name evidence="3" type="ORF">O4G74_00905</name>
</gene>
<reference evidence="3" key="1">
    <citation type="submission" date="2022-12" db="EMBL/GenBank/DDBJ databases">
        <title>Bacterial isolates from different developmental stages of Nematostella vectensis.</title>
        <authorList>
            <person name="Fraune S."/>
        </authorList>
    </citation>
    <scope>NUCLEOTIDE SEQUENCE</scope>
    <source>
        <strain evidence="3">G21632-S1</strain>
    </source>
</reference>
<dbReference type="Proteomes" id="UP001083770">
    <property type="component" value="Unassembled WGS sequence"/>
</dbReference>
<feature type="domain" description="HTH marR-type" evidence="2">
    <location>
        <begin position="13"/>
        <end position="145"/>
    </location>
</feature>
<dbReference type="PANTHER" id="PTHR33164">
    <property type="entry name" value="TRANSCRIPTIONAL REGULATOR, MARR FAMILY"/>
    <property type="match status" value="1"/>
</dbReference>
<feature type="compositionally biased region" description="Basic and acidic residues" evidence="1">
    <location>
        <begin position="179"/>
        <end position="188"/>
    </location>
</feature>
<evidence type="ECO:0000256" key="1">
    <source>
        <dbReference type="SAM" id="MobiDB-lite"/>
    </source>
</evidence>
<evidence type="ECO:0000313" key="3">
    <source>
        <dbReference type="EMBL" id="MCZ4296606.1"/>
    </source>
</evidence>
<dbReference type="InterPro" id="IPR036388">
    <property type="entry name" value="WH-like_DNA-bd_sf"/>
</dbReference>
<dbReference type="InterPro" id="IPR039422">
    <property type="entry name" value="MarR/SlyA-like"/>
</dbReference>
<dbReference type="Pfam" id="PF12802">
    <property type="entry name" value="MarR_2"/>
    <property type="match status" value="1"/>
</dbReference>
<accession>A0ABT4LQG8</accession>
<dbReference type="PANTHER" id="PTHR33164:SF95">
    <property type="entry name" value="TRANSCRIPTIONAL REGULATOR"/>
    <property type="match status" value="1"/>
</dbReference>
<name>A0ABT4LQG8_9PROT</name>